<dbReference type="Gene3D" id="3.40.630.30">
    <property type="match status" value="1"/>
</dbReference>
<feature type="domain" description="N-acetyltransferase" evidence="1">
    <location>
        <begin position="150"/>
        <end position="298"/>
    </location>
</feature>
<dbReference type="OrthoDB" id="630895at2759"/>
<dbReference type="AlphaFoldDB" id="A0A0L0HH26"/>
<dbReference type="GeneID" id="27687966"/>
<proteinExistence type="predicted"/>
<dbReference type="Proteomes" id="UP000053201">
    <property type="component" value="Unassembled WGS sequence"/>
</dbReference>
<dbReference type="InterPro" id="IPR016181">
    <property type="entry name" value="Acyl_CoA_acyltransferase"/>
</dbReference>
<dbReference type="OMA" id="WFDARML"/>
<protein>
    <recommendedName>
        <fullName evidence="1">N-acetyltransferase domain-containing protein</fullName>
    </recommendedName>
</protein>
<sequence length="298" mass="33652">MQRWFDECNSRELLAQFFLSDPVLFNYHLGDLDDFYFPHCTWQTAVDSDGNLKAVVLLYHPPTRSTPVVLALSKDEDEFGQLVAHLTKNRFFPETFWCHFSADFMEMVDPAYRLSINTPFPDVNFKMRLGPDGVDLCRQALKQKSFSGQLLRLTSSPDHLAAAMDLYRTVPSIHFDPRMLHTHFYYGVMEPSSTSTMPRLLCIAGVHVHSTEYKLAVIGSVATRPGFRGAGYATACVAMCVLQLIEEGGCRPDRIGLNVEETTAPARRIYDKLGFLPVHTILEGEFVAESLLLHVDEP</sequence>
<evidence type="ECO:0000313" key="2">
    <source>
        <dbReference type="EMBL" id="KND00180.1"/>
    </source>
</evidence>
<dbReference type="GO" id="GO:0016747">
    <property type="term" value="F:acyltransferase activity, transferring groups other than amino-acyl groups"/>
    <property type="evidence" value="ECO:0007669"/>
    <property type="project" value="InterPro"/>
</dbReference>
<dbReference type="CDD" id="cd04301">
    <property type="entry name" value="NAT_SF"/>
    <property type="match status" value="1"/>
</dbReference>
<organism evidence="2 3">
    <name type="scientific">Spizellomyces punctatus (strain DAOM BR117)</name>
    <dbReference type="NCBI Taxonomy" id="645134"/>
    <lineage>
        <taxon>Eukaryota</taxon>
        <taxon>Fungi</taxon>
        <taxon>Fungi incertae sedis</taxon>
        <taxon>Chytridiomycota</taxon>
        <taxon>Chytridiomycota incertae sedis</taxon>
        <taxon>Chytridiomycetes</taxon>
        <taxon>Spizellomycetales</taxon>
        <taxon>Spizellomycetaceae</taxon>
        <taxon>Spizellomyces</taxon>
    </lineage>
</organism>
<dbReference type="InParanoid" id="A0A0L0HH26"/>
<evidence type="ECO:0000259" key="1">
    <source>
        <dbReference type="PROSITE" id="PS51186"/>
    </source>
</evidence>
<gene>
    <name evidence="2" type="ORF">SPPG_04521</name>
</gene>
<reference evidence="2 3" key="1">
    <citation type="submission" date="2009-08" db="EMBL/GenBank/DDBJ databases">
        <title>The Genome Sequence of Spizellomyces punctatus strain DAOM BR117.</title>
        <authorList>
            <consortium name="The Broad Institute Genome Sequencing Platform"/>
            <person name="Russ C."/>
            <person name="Cuomo C."/>
            <person name="Shea T."/>
            <person name="Young S.K."/>
            <person name="Zeng Q."/>
            <person name="Koehrsen M."/>
            <person name="Haas B."/>
            <person name="Borodovsky M."/>
            <person name="Guigo R."/>
            <person name="Alvarado L."/>
            <person name="Berlin A."/>
            <person name="Bochicchio J."/>
            <person name="Borenstein D."/>
            <person name="Chapman S."/>
            <person name="Chen Z."/>
            <person name="Engels R."/>
            <person name="Freedman E."/>
            <person name="Gellesch M."/>
            <person name="Goldberg J."/>
            <person name="Griggs A."/>
            <person name="Gujja S."/>
            <person name="Heiman D."/>
            <person name="Hepburn T."/>
            <person name="Howarth C."/>
            <person name="Jen D."/>
            <person name="Larson L."/>
            <person name="Lewis B."/>
            <person name="Mehta T."/>
            <person name="Park D."/>
            <person name="Pearson M."/>
            <person name="Roberts A."/>
            <person name="Saif S."/>
            <person name="Shenoy N."/>
            <person name="Sisk P."/>
            <person name="Stolte C."/>
            <person name="Sykes S."/>
            <person name="Thomson T."/>
            <person name="Walk T."/>
            <person name="White J."/>
            <person name="Yandava C."/>
            <person name="Burger G."/>
            <person name="Gray M.W."/>
            <person name="Holland P.W.H."/>
            <person name="King N."/>
            <person name="Lang F.B.F."/>
            <person name="Roger A.J."/>
            <person name="Ruiz-Trillo I."/>
            <person name="Lander E."/>
            <person name="Nusbaum C."/>
        </authorList>
    </citation>
    <scope>NUCLEOTIDE SEQUENCE [LARGE SCALE GENOMIC DNA]</scope>
    <source>
        <strain evidence="2 3">DAOM BR117</strain>
    </source>
</reference>
<dbReference type="Pfam" id="PF00583">
    <property type="entry name" value="Acetyltransf_1"/>
    <property type="match status" value="1"/>
</dbReference>
<keyword evidence="3" id="KW-1185">Reference proteome</keyword>
<accession>A0A0L0HH26</accession>
<dbReference type="InterPro" id="IPR000182">
    <property type="entry name" value="GNAT_dom"/>
</dbReference>
<dbReference type="SUPFAM" id="SSF55729">
    <property type="entry name" value="Acyl-CoA N-acyltransferases (Nat)"/>
    <property type="match status" value="1"/>
</dbReference>
<dbReference type="RefSeq" id="XP_016608219.1">
    <property type="nucleotide sequence ID" value="XM_016752755.1"/>
</dbReference>
<dbReference type="EMBL" id="KQ257456">
    <property type="protein sequence ID" value="KND00180.1"/>
    <property type="molecule type" value="Genomic_DNA"/>
</dbReference>
<dbReference type="PROSITE" id="PS51186">
    <property type="entry name" value="GNAT"/>
    <property type="match status" value="1"/>
</dbReference>
<dbReference type="VEuPathDB" id="FungiDB:SPPG_04521"/>
<evidence type="ECO:0000313" key="3">
    <source>
        <dbReference type="Proteomes" id="UP000053201"/>
    </source>
</evidence>
<name>A0A0L0HH26_SPIPD</name>